<feature type="compositionally biased region" description="Low complexity" evidence="3">
    <location>
        <begin position="1"/>
        <end position="17"/>
    </location>
</feature>
<dbReference type="EMBL" id="CAJVRM010000429">
    <property type="protein sequence ID" value="CAG8980945.1"/>
    <property type="molecule type" value="Genomic_DNA"/>
</dbReference>
<organism evidence="6 7">
    <name type="scientific">Hymenoscyphus albidus</name>
    <dbReference type="NCBI Taxonomy" id="595503"/>
    <lineage>
        <taxon>Eukaryota</taxon>
        <taxon>Fungi</taxon>
        <taxon>Dikarya</taxon>
        <taxon>Ascomycota</taxon>
        <taxon>Pezizomycotina</taxon>
        <taxon>Leotiomycetes</taxon>
        <taxon>Helotiales</taxon>
        <taxon>Helotiaceae</taxon>
        <taxon>Hymenoscyphus</taxon>
    </lineage>
</organism>
<dbReference type="GO" id="GO:0006897">
    <property type="term" value="P:endocytosis"/>
    <property type="evidence" value="ECO:0007669"/>
    <property type="project" value="TreeGrafter"/>
</dbReference>
<dbReference type="CDD" id="cd08771">
    <property type="entry name" value="DLP_1"/>
    <property type="match status" value="1"/>
</dbReference>
<dbReference type="InterPro" id="IPR022812">
    <property type="entry name" value="Dynamin"/>
</dbReference>
<feature type="domain" description="GED" evidence="4">
    <location>
        <begin position="654"/>
        <end position="741"/>
    </location>
</feature>
<feature type="region of interest" description="Disordered" evidence="3">
    <location>
        <begin position="1"/>
        <end position="20"/>
    </location>
</feature>
<dbReference type="InterPro" id="IPR027417">
    <property type="entry name" value="P-loop_NTPase"/>
</dbReference>
<dbReference type="Pfam" id="PF00350">
    <property type="entry name" value="Dynamin_N"/>
    <property type="match status" value="1"/>
</dbReference>
<dbReference type="GO" id="GO:0000266">
    <property type="term" value="P:mitochondrial fission"/>
    <property type="evidence" value="ECO:0007669"/>
    <property type="project" value="TreeGrafter"/>
</dbReference>
<dbReference type="SMART" id="SM00053">
    <property type="entry name" value="DYNc"/>
    <property type="match status" value="1"/>
</dbReference>
<evidence type="ECO:0000313" key="7">
    <source>
        <dbReference type="Proteomes" id="UP000701801"/>
    </source>
</evidence>
<dbReference type="InterPro" id="IPR030381">
    <property type="entry name" value="G_DYNAMIN_dom"/>
</dbReference>
<proteinExistence type="predicted"/>
<feature type="region of interest" description="Disordered" evidence="3">
    <location>
        <begin position="448"/>
        <end position="469"/>
    </location>
</feature>
<evidence type="ECO:0008006" key="8">
    <source>
        <dbReference type="Google" id="ProtNLM"/>
    </source>
</evidence>
<dbReference type="PANTHER" id="PTHR11566">
    <property type="entry name" value="DYNAMIN"/>
    <property type="match status" value="1"/>
</dbReference>
<evidence type="ECO:0000256" key="3">
    <source>
        <dbReference type="SAM" id="MobiDB-lite"/>
    </source>
</evidence>
<evidence type="ECO:0000256" key="1">
    <source>
        <dbReference type="ARBA" id="ARBA00022741"/>
    </source>
</evidence>
<dbReference type="PANTHER" id="PTHR11566:SF66">
    <property type="entry name" value="INTERFERON-INDUCED GTP-BINDING PROTEIN MX"/>
    <property type="match status" value="1"/>
</dbReference>
<dbReference type="Gene3D" id="3.40.50.300">
    <property type="entry name" value="P-loop containing nucleotide triphosphate hydrolases"/>
    <property type="match status" value="1"/>
</dbReference>
<reference evidence="6" key="1">
    <citation type="submission" date="2021-07" db="EMBL/GenBank/DDBJ databases">
        <authorList>
            <person name="Durling M."/>
        </authorList>
    </citation>
    <scope>NUCLEOTIDE SEQUENCE</scope>
</reference>
<name>A0A9N9LTG3_9HELO</name>
<dbReference type="GO" id="GO:0005874">
    <property type="term" value="C:microtubule"/>
    <property type="evidence" value="ECO:0007669"/>
    <property type="project" value="TreeGrafter"/>
</dbReference>
<dbReference type="Proteomes" id="UP000701801">
    <property type="component" value="Unassembled WGS sequence"/>
</dbReference>
<sequence length="741" mass="83431">MPELSSTGTDTPSTTPPILKTKTSLANLQSDEQRRVLDTIARVRKCGLEGTISLPQIVVCGDQSSGKSSVLEALTEIPFPRDELLCTRHATEIILSNAPEDSITIRVIPDQERPHAEKVRIGAFEKSIDSFDGLPEIMNEAMELMGIGVTDADTKAPPPTFSRDVLSIACEGPGRPQLALVDIPGLFGTENRGTTNQDIELVSQITDHYIKQSRTICLPVISGASDYANQSIPSRVKIEDPQGNRTLGIITKPDCSPEGSPLQDSFIQLAKNQDIKFRLGWHVVRNRKWEESGFNLAMRKAIEEEFFRTSKWKCVPQKSRGIDSLRNRLSKLLFQHVKNELPKLKQELEDKLGNAVEEHEKLGTPRSSSADCKAYLSNLSLEVRDTCKAAIDGHYEGDYFRDTDPDFNLSSASTIRRTRAAIQSSNIKFADTLRTRGHKYQIGMPQIAGDLSEDSNDGGSFGDSKVGGKKKSIQPLMMKEQALDWVRKAIIRNRGKELVGNFNPLTIGELFWELSENWQNLATAHVNDRADLCTRFLHNLIRDKCPKDVESRVWEFRMEGELRVRRQAALEELGKLMEDHRNCPINYNHYYTDNIVKRRQDRQRKELAKHVKEATTTATKTNGKNETTTHKVNIEQVVANYSKAVNPNMDTFSCEEALDCLFAIYKVSQKVFVTNVTVQVIERHLIKGLENIFSPVWVGGLEPLEAQRLASEPVGVKNKREHLAEKIEKLQEGQEIFRQVM</sequence>
<dbReference type="GO" id="GO:0005525">
    <property type="term" value="F:GTP binding"/>
    <property type="evidence" value="ECO:0007669"/>
    <property type="project" value="InterPro"/>
</dbReference>
<dbReference type="OrthoDB" id="415706at2759"/>
<dbReference type="SUPFAM" id="SSF52540">
    <property type="entry name" value="P-loop containing nucleoside triphosphate hydrolases"/>
    <property type="match status" value="1"/>
</dbReference>
<accession>A0A9N9LTG3</accession>
<protein>
    <recommendedName>
        <fullName evidence="8">Interferon-induced GTP-binding protein Mx</fullName>
    </recommendedName>
</protein>
<dbReference type="GO" id="GO:0048312">
    <property type="term" value="P:intracellular distribution of mitochondria"/>
    <property type="evidence" value="ECO:0007669"/>
    <property type="project" value="TreeGrafter"/>
</dbReference>
<comment type="caution">
    <text evidence="6">The sequence shown here is derived from an EMBL/GenBank/DDBJ whole genome shotgun (WGS) entry which is preliminary data.</text>
</comment>
<evidence type="ECO:0000259" key="5">
    <source>
        <dbReference type="PROSITE" id="PS51718"/>
    </source>
</evidence>
<keyword evidence="2" id="KW-0342">GTP-binding</keyword>
<evidence type="ECO:0000259" key="4">
    <source>
        <dbReference type="PROSITE" id="PS51388"/>
    </source>
</evidence>
<evidence type="ECO:0000256" key="2">
    <source>
        <dbReference type="ARBA" id="ARBA00023134"/>
    </source>
</evidence>
<dbReference type="FunFam" id="3.40.50.300:FF:001425">
    <property type="entry name" value="Dynamin GTPase, putative"/>
    <property type="match status" value="1"/>
</dbReference>
<dbReference type="PROSITE" id="PS51718">
    <property type="entry name" value="G_DYNAMIN_2"/>
    <property type="match status" value="1"/>
</dbReference>
<dbReference type="InterPro" id="IPR000375">
    <property type="entry name" value="Dynamin_stalk"/>
</dbReference>
<keyword evidence="1" id="KW-0547">Nucleotide-binding</keyword>
<dbReference type="Pfam" id="PF01031">
    <property type="entry name" value="Dynamin_M"/>
    <property type="match status" value="1"/>
</dbReference>
<evidence type="ECO:0000313" key="6">
    <source>
        <dbReference type="EMBL" id="CAG8980945.1"/>
    </source>
</evidence>
<dbReference type="GO" id="GO:0005739">
    <property type="term" value="C:mitochondrion"/>
    <property type="evidence" value="ECO:0007669"/>
    <property type="project" value="TreeGrafter"/>
</dbReference>
<dbReference type="PROSITE" id="PS51388">
    <property type="entry name" value="GED"/>
    <property type="match status" value="1"/>
</dbReference>
<dbReference type="GO" id="GO:0008017">
    <property type="term" value="F:microtubule binding"/>
    <property type="evidence" value="ECO:0007669"/>
    <property type="project" value="TreeGrafter"/>
</dbReference>
<dbReference type="PRINTS" id="PR00195">
    <property type="entry name" value="DYNAMIN"/>
</dbReference>
<dbReference type="GO" id="GO:0003924">
    <property type="term" value="F:GTPase activity"/>
    <property type="evidence" value="ECO:0007669"/>
    <property type="project" value="InterPro"/>
</dbReference>
<gene>
    <name evidence="6" type="ORF">HYALB_00003804</name>
</gene>
<feature type="domain" description="Dynamin-type G" evidence="5">
    <location>
        <begin position="51"/>
        <end position="342"/>
    </location>
</feature>
<keyword evidence="7" id="KW-1185">Reference proteome</keyword>
<dbReference type="InterPro" id="IPR045063">
    <property type="entry name" value="Dynamin_N"/>
</dbReference>
<dbReference type="GO" id="GO:0016559">
    <property type="term" value="P:peroxisome fission"/>
    <property type="evidence" value="ECO:0007669"/>
    <property type="project" value="TreeGrafter"/>
</dbReference>
<dbReference type="InterPro" id="IPR001401">
    <property type="entry name" value="Dynamin_GTPase"/>
</dbReference>
<dbReference type="GO" id="GO:0016020">
    <property type="term" value="C:membrane"/>
    <property type="evidence" value="ECO:0007669"/>
    <property type="project" value="TreeGrafter"/>
</dbReference>
<dbReference type="InterPro" id="IPR020850">
    <property type="entry name" value="GED_dom"/>
</dbReference>
<dbReference type="AlphaFoldDB" id="A0A9N9LTG3"/>